<feature type="transmembrane region" description="Helical" evidence="1">
    <location>
        <begin position="20"/>
        <end position="43"/>
    </location>
</feature>
<evidence type="ECO:0000313" key="2">
    <source>
        <dbReference type="EMBL" id="SHH16767.1"/>
    </source>
</evidence>
<dbReference type="AlphaFoldDB" id="A0A1M5QRN4"/>
<protein>
    <submittedName>
        <fullName evidence="2">Putative membrane protein</fullName>
    </submittedName>
</protein>
<dbReference type="STRING" id="1121420.SAMN02746098_00346"/>
<keyword evidence="1" id="KW-1133">Transmembrane helix</keyword>
<evidence type="ECO:0000256" key="1">
    <source>
        <dbReference type="SAM" id="Phobius"/>
    </source>
</evidence>
<evidence type="ECO:0000313" key="3">
    <source>
        <dbReference type="Proteomes" id="UP000183954"/>
    </source>
</evidence>
<proteinExistence type="predicted"/>
<keyword evidence="1" id="KW-0812">Transmembrane</keyword>
<gene>
    <name evidence="2" type="ORF">SAMN02746098_00346</name>
</gene>
<name>A0A1M5QRN4_9FIRM</name>
<keyword evidence="3" id="KW-1185">Reference proteome</keyword>
<dbReference type="Proteomes" id="UP000183954">
    <property type="component" value="Unassembled WGS sequence"/>
</dbReference>
<reference evidence="3" key="1">
    <citation type="submission" date="2016-11" db="EMBL/GenBank/DDBJ databases">
        <authorList>
            <person name="Varghese N."/>
            <person name="Submissions S."/>
        </authorList>
    </citation>
    <scope>NUCLEOTIDE SEQUENCE [LARGE SCALE GENOMIC DNA]</scope>
    <source>
        <strain evidence="3">DSM 15449</strain>
    </source>
</reference>
<sequence>MGNWGNMMGGWGYGGYGSGGYGMMGIGMLIFWIGIILLGIYLFRRNASHVNTGGLGKHRSMDILRERYARGEIDSVQYQSQKLDLEGK</sequence>
<organism evidence="2 3">
    <name type="scientific">Desulfosporosinus lacus DSM 15449</name>
    <dbReference type="NCBI Taxonomy" id="1121420"/>
    <lineage>
        <taxon>Bacteria</taxon>
        <taxon>Bacillati</taxon>
        <taxon>Bacillota</taxon>
        <taxon>Clostridia</taxon>
        <taxon>Eubacteriales</taxon>
        <taxon>Desulfitobacteriaceae</taxon>
        <taxon>Desulfosporosinus</taxon>
    </lineage>
</organism>
<accession>A0A1M5QRN4</accession>
<dbReference type="EMBL" id="FQXJ01000003">
    <property type="protein sequence ID" value="SHH16767.1"/>
    <property type="molecule type" value="Genomic_DNA"/>
</dbReference>
<keyword evidence="1" id="KW-0472">Membrane</keyword>